<dbReference type="InterPro" id="IPR036875">
    <property type="entry name" value="Znf_CCHC_sf"/>
</dbReference>
<feature type="domain" description="CCHC-type" evidence="3">
    <location>
        <begin position="14"/>
        <end position="28"/>
    </location>
</feature>
<dbReference type="OrthoDB" id="1742735at2759"/>
<evidence type="ECO:0000259" key="3">
    <source>
        <dbReference type="PROSITE" id="PS50158"/>
    </source>
</evidence>
<evidence type="ECO:0000256" key="1">
    <source>
        <dbReference type="PROSITE-ProRule" id="PRU00047"/>
    </source>
</evidence>
<reference evidence="5" key="1">
    <citation type="submission" date="2025-08" db="UniProtKB">
        <authorList>
            <consortium name="RefSeq"/>
        </authorList>
    </citation>
    <scope>IDENTIFICATION</scope>
    <source>
        <tissue evidence="5">Young leaves</tissue>
    </source>
</reference>
<keyword evidence="1" id="KW-0479">Metal-binding</keyword>
<proteinExistence type="predicted"/>
<evidence type="ECO:0000313" key="5">
    <source>
        <dbReference type="RefSeq" id="XP_038977624.1"/>
    </source>
</evidence>
<dbReference type="Pfam" id="PF00098">
    <property type="entry name" value="zf-CCHC"/>
    <property type="match status" value="1"/>
</dbReference>
<dbReference type="AlphaFoldDB" id="A0A8B9A2K5"/>
<keyword evidence="1" id="KW-0863">Zinc-finger</keyword>
<dbReference type="Gene3D" id="2.40.70.10">
    <property type="entry name" value="Acid Proteases"/>
    <property type="match status" value="1"/>
</dbReference>
<keyword evidence="4" id="KW-1185">Reference proteome</keyword>
<dbReference type="GO" id="GO:0008270">
    <property type="term" value="F:zinc ion binding"/>
    <property type="evidence" value="ECO:0007669"/>
    <property type="project" value="UniProtKB-KW"/>
</dbReference>
<sequence length="254" mass="27962">MPQSTPQGKNPVECYKCGGRGHFAVVCPTRDQRFALVCEEDEIIGPSEVTPPSQSTDEEKNEGNEEHDEEVPAVELEASDLPVCVVRRGLTGCKQEENVEEDWRCINIFHTRVKHANKSLNLIIDNGSCMSIISEEVLKKLNLKPVPHPKPYRAAFTAEPVSTTLPLPCPKNRASTTPPRGLKPTHGIPGIRNSSSSHDQIQVPGAHSLRHTTSSHTQTQPLFRIQAPYKDFHKIPATSSSFGFVSSISRCQPG</sequence>
<evidence type="ECO:0000256" key="2">
    <source>
        <dbReference type="SAM" id="MobiDB-lite"/>
    </source>
</evidence>
<dbReference type="PANTHER" id="PTHR35046">
    <property type="entry name" value="ZINC KNUCKLE (CCHC-TYPE) FAMILY PROTEIN"/>
    <property type="match status" value="1"/>
</dbReference>
<dbReference type="RefSeq" id="XP_038977624.1">
    <property type="nucleotide sequence ID" value="XM_039121696.1"/>
</dbReference>
<feature type="region of interest" description="Disordered" evidence="2">
    <location>
        <begin position="167"/>
        <end position="217"/>
    </location>
</feature>
<keyword evidence="1" id="KW-0862">Zinc</keyword>
<dbReference type="PROSITE" id="PS50158">
    <property type="entry name" value="ZF_CCHC"/>
    <property type="match status" value="1"/>
</dbReference>
<feature type="region of interest" description="Disordered" evidence="2">
    <location>
        <begin position="45"/>
        <end position="73"/>
    </location>
</feature>
<dbReference type="GeneID" id="120108132"/>
<name>A0A8B9A2K5_PHODC</name>
<dbReference type="Gene3D" id="4.10.60.10">
    <property type="entry name" value="Zinc finger, CCHC-type"/>
    <property type="match status" value="1"/>
</dbReference>
<dbReference type="Proteomes" id="UP000228380">
    <property type="component" value="Unplaced"/>
</dbReference>
<dbReference type="InterPro" id="IPR021109">
    <property type="entry name" value="Peptidase_aspartic_dom_sf"/>
</dbReference>
<organism evidence="4 5">
    <name type="scientific">Phoenix dactylifera</name>
    <name type="common">Date palm</name>
    <dbReference type="NCBI Taxonomy" id="42345"/>
    <lineage>
        <taxon>Eukaryota</taxon>
        <taxon>Viridiplantae</taxon>
        <taxon>Streptophyta</taxon>
        <taxon>Embryophyta</taxon>
        <taxon>Tracheophyta</taxon>
        <taxon>Spermatophyta</taxon>
        <taxon>Magnoliopsida</taxon>
        <taxon>Liliopsida</taxon>
        <taxon>Arecaceae</taxon>
        <taxon>Coryphoideae</taxon>
        <taxon>Phoeniceae</taxon>
        <taxon>Phoenix</taxon>
    </lineage>
</organism>
<accession>A0A8B9A2K5</accession>
<protein>
    <submittedName>
        <fullName evidence="5">Uncharacterized protein LOC120108132</fullName>
    </submittedName>
</protein>
<dbReference type="InterPro" id="IPR001878">
    <property type="entry name" value="Znf_CCHC"/>
</dbReference>
<dbReference type="KEGG" id="pda:120108132"/>
<dbReference type="SUPFAM" id="SSF57756">
    <property type="entry name" value="Retrovirus zinc finger-like domains"/>
    <property type="match status" value="1"/>
</dbReference>
<gene>
    <name evidence="5" type="primary">LOC120108132</name>
</gene>
<dbReference type="PANTHER" id="PTHR35046:SF26">
    <property type="entry name" value="RNA-DIRECTED DNA POLYMERASE"/>
    <property type="match status" value="1"/>
</dbReference>
<dbReference type="GO" id="GO:0003676">
    <property type="term" value="F:nucleic acid binding"/>
    <property type="evidence" value="ECO:0007669"/>
    <property type="project" value="InterPro"/>
</dbReference>
<evidence type="ECO:0000313" key="4">
    <source>
        <dbReference type="Proteomes" id="UP000228380"/>
    </source>
</evidence>
<dbReference type="SMART" id="SM00343">
    <property type="entry name" value="ZnF_C2HC"/>
    <property type="match status" value="1"/>
</dbReference>